<name>A0A9P6LKX0_9PEZI</name>
<dbReference type="EMBL" id="JAATWM020000017">
    <property type="protein sequence ID" value="KAF9876555.1"/>
    <property type="molecule type" value="Genomic_DNA"/>
</dbReference>
<protein>
    <submittedName>
        <fullName evidence="1">Uncharacterized protein</fullName>
    </submittedName>
</protein>
<reference evidence="1" key="2">
    <citation type="submission" date="2020-11" db="EMBL/GenBank/DDBJ databases">
        <title>Whole genome sequencing of Colletotrichum sp.</title>
        <authorList>
            <person name="Li H."/>
        </authorList>
    </citation>
    <scope>NUCLEOTIDE SEQUENCE</scope>
    <source>
        <strain evidence="1">CkLH20</strain>
    </source>
</reference>
<reference evidence="1" key="1">
    <citation type="submission" date="2020-03" db="EMBL/GenBank/DDBJ databases">
        <authorList>
            <person name="He L."/>
        </authorList>
    </citation>
    <scope>NUCLEOTIDE SEQUENCE</scope>
    <source>
        <strain evidence="1">CkLH20</strain>
    </source>
</reference>
<dbReference type="OrthoDB" id="5104994at2759"/>
<comment type="caution">
    <text evidence="1">The sequence shown here is derived from an EMBL/GenBank/DDBJ whole genome shotgun (WGS) entry which is preliminary data.</text>
</comment>
<dbReference type="GeneID" id="62161754"/>
<dbReference type="AlphaFoldDB" id="A0A9P6LKX0"/>
<dbReference type="Proteomes" id="UP000781932">
    <property type="component" value="Unassembled WGS sequence"/>
</dbReference>
<evidence type="ECO:0000313" key="1">
    <source>
        <dbReference type="EMBL" id="KAF9876555.1"/>
    </source>
</evidence>
<dbReference type="RefSeq" id="XP_038746016.1">
    <property type="nucleotide sequence ID" value="XM_038888680.1"/>
</dbReference>
<gene>
    <name evidence="1" type="ORF">CkaCkLH20_05963</name>
</gene>
<sequence>MELSPRTDPSVLDRLTNLPVELQRNVLFELLSTETPCAFALFVPEWRVCSHGTDPVNRIYDLQRTDVYTRGTGQDPGVFVSGATHGDGDHVGFSMRTAPANTCVLMEQLRARFPVALDWALRDVERTRLRTFEQVFPRAPDDGIGKCMSHGALVYRSSSSPPGSDDDRLAPRHLMFNGVAKDPWFELRLRRNTETRIGFGMRLFVETEASMVEVDWAVMPQLETVFLDLRSYGRGRVGEEGIRRGAGKMGCLRLRCLVIAGLRSGKWYVRPPGWELCGWEADDREVDGGVNWVKVFCGAVREGGRLVFIDRRIADVDWEGWRARAENDGLLPSTEEVSRGECSEKAYLKHVERVMGDGHHSG</sequence>
<organism evidence="1 2">
    <name type="scientific">Colletotrichum karsti</name>
    <dbReference type="NCBI Taxonomy" id="1095194"/>
    <lineage>
        <taxon>Eukaryota</taxon>
        <taxon>Fungi</taxon>
        <taxon>Dikarya</taxon>
        <taxon>Ascomycota</taxon>
        <taxon>Pezizomycotina</taxon>
        <taxon>Sordariomycetes</taxon>
        <taxon>Hypocreomycetidae</taxon>
        <taxon>Glomerellales</taxon>
        <taxon>Glomerellaceae</taxon>
        <taxon>Colletotrichum</taxon>
        <taxon>Colletotrichum boninense species complex</taxon>
    </lineage>
</organism>
<keyword evidence="2" id="KW-1185">Reference proteome</keyword>
<accession>A0A9P6LKX0</accession>
<proteinExistence type="predicted"/>
<evidence type="ECO:0000313" key="2">
    <source>
        <dbReference type="Proteomes" id="UP000781932"/>
    </source>
</evidence>